<evidence type="ECO:0000313" key="10">
    <source>
        <dbReference type="EMBL" id="AGL01864.1"/>
    </source>
</evidence>
<evidence type="ECO:0000256" key="6">
    <source>
        <dbReference type="ARBA" id="ARBA00022917"/>
    </source>
</evidence>
<keyword evidence="6" id="KW-0648">Protein biosynthesis</keyword>
<evidence type="ECO:0000256" key="4">
    <source>
        <dbReference type="ARBA" id="ARBA00022540"/>
    </source>
</evidence>
<evidence type="ECO:0000259" key="7">
    <source>
        <dbReference type="Pfam" id="PF00483"/>
    </source>
</evidence>
<dbReference type="InterPro" id="IPR011004">
    <property type="entry name" value="Trimer_LpxA-like_sf"/>
</dbReference>
<feature type="domain" description="Nucleotidyl transferase" evidence="7">
    <location>
        <begin position="2"/>
        <end position="231"/>
    </location>
</feature>
<dbReference type="PANTHER" id="PTHR22572">
    <property type="entry name" value="SUGAR-1-PHOSPHATE GUANYL TRANSFERASE"/>
    <property type="match status" value="1"/>
</dbReference>
<evidence type="ECO:0000256" key="3">
    <source>
        <dbReference type="ARBA" id="ARBA00022490"/>
    </source>
</evidence>
<reference evidence="10 11" key="1">
    <citation type="submission" date="2012-01" db="EMBL/GenBank/DDBJ databases">
        <title>Complete sequence of Desulfotomaculum gibsoniae DSM 7213.</title>
        <authorList>
            <consortium name="US DOE Joint Genome Institute"/>
            <person name="Lucas S."/>
            <person name="Han J."/>
            <person name="Lapidus A."/>
            <person name="Cheng J.-F."/>
            <person name="Goodwin L."/>
            <person name="Pitluck S."/>
            <person name="Peters L."/>
            <person name="Ovchinnikova G."/>
            <person name="Teshima H."/>
            <person name="Detter J.C."/>
            <person name="Han C."/>
            <person name="Tapia R."/>
            <person name="Land M."/>
            <person name="Hauser L."/>
            <person name="Kyrpides N."/>
            <person name="Ivanova N."/>
            <person name="Pagani I."/>
            <person name="Parshina S."/>
            <person name="Plugge C."/>
            <person name="Muyzer G."/>
            <person name="Kuever J."/>
            <person name="Ivanova A."/>
            <person name="Nazina T."/>
            <person name="Klenk H.-P."/>
            <person name="Brambilla E."/>
            <person name="Spring S."/>
            <person name="Stams A.F."/>
            <person name="Woyke T."/>
        </authorList>
    </citation>
    <scope>NUCLEOTIDE SEQUENCE [LARGE SCALE GENOMIC DNA]</scope>
    <source>
        <strain evidence="10 11">DSM 7213</strain>
    </source>
</reference>
<dbReference type="GO" id="GO:0016868">
    <property type="term" value="F:intramolecular phosphotransferase activity"/>
    <property type="evidence" value="ECO:0007669"/>
    <property type="project" value="InterPro"/>
</dbReference>
<protein>
    <submittedName>
        <fullName evidence="10">Nucleoside-diphosphate-sugar pyrophosphorylase family protein</fullName>
    </submittedName>
</protein>
<evidence type="ECO:0000259" key="8">
    <source>
        <dbReference type="Pfam" id="PF02878"/>
    </source>
</evidence>
<proteinExistence type="inferred from homology"/>
<gene>
    <name evidence="10" type="ORF">Desgi_2452</name>
</gene>
<dbReference type="SUPFAM" id="SSF55957">
    <property type="entry name" value="Phosphoglucomutase, C-terminal domain"/>
    <property type="match status" value="1"/>
</dbReference>
<dbReference type="SUPFAM" id="SSF53448">
    <property type="entry name" value="Nucleotide-diphospho-sugar transferases"/>
    <property type="match status" value="1"/>
</dbReference>
<dbReference type="InterPro" id="IPR016055">
    <property type="entry name" value="A-D-PHexomutase_a/b/a-I/II/III"/>
</dbReference>
<feature type="domain" description="EIF2B subunit epsilon/gamma LbH" evidence="9">
    <location>
        <begin position="249"/>
        <end position="350"/>
    </location>
</feature>
<accession>R4KGX9</accession>
<dbReference type="Pfam" id="PF00483">
    <property type="entry name" value="NTP_transferase"/>
    <property type="match status" value="1"/>
</dbReference>
<dbReference type="Gene3D" id="3.30.310.50">
    <property type="entry name" value="Alpha-D-phosphohexomutase, C-terminal domain"/>
    <property type="match status" value="1"/>
</dbReference>
<keyword evidence="11" id="KW-1185">Reference proteome</keyword>
<dbReference type="InterPro" id="IPR005844">
    <property type="entry name" value="A-D-PHexomutase_a/b/a-I"/>
</dbReference>
<name>R4KGX9_9FIRM</name>
<evidence type="ECO:0000259" key="9">
    <source>
        <dbReference type="Pfam" id="PF25084"/>
    </source>
</evidence>
<dbReference type="InterPro" id="IPR056764">
    <property type="entry name" value="LbH_EIF2B3/5"/>
</dbReference>
<sequence>MKAIIMAGGEGSRLRPLTCGIPKPMVPVMNRPIMTSIIDLLRKHNFTDIGVTLQYMPEVISDYFSNGSEYDINLKYFIEETPLGTAGSVKNAEQFLDEPFMVISGDALTDFNLTEAMAFHKKQGAMATLVLTKVPCPLEYGVVITSAGGQIKQFLEKPSWGEVFSDTVNTGIYILEPQVLDYIPAGQKFDFSKDLFPLLLNEGKPLFGVVLDGYWCDIGDLRQYLQSHYDFLSGAVNLTLPEKEIMPGVYAGREVNIDDTAIISGPVLLGDGATIGKGVKIDQYTVIGPGCTIQDGASIKRSVLWNNVFIAPGVNLRGVVLASRVQVQSGSSIYEGAVIGNDTVIKERCVVNPDIKLWPHKMVETGSVVRESMVWGSRAPRRIFGLEGVSGIANVEITPELAARVAAAFADALGAKPRICLSSDVYLSSKLIRDALNCGLRSAGAQVCQLTDGVTPVHRYGVRQLKCAGGMHVRISPRQPGAVNIVFTNQNGGNISRSVERKVENLLAREDFKRAGFDQITEARLVPEIADNYLQFLLQSVDKKAIREKGLSIATIYDPDCSGQFLKPLCRELNISLHRLTLNGPVRLPLNWSKYREMTSQVAAAVTGQGLSMGLIMDSGADHLALIDNRGRTVQDNLLVSLMALLILRSRGNAVVVPVTAPRAVDLLAEKFGARVIRTKTAVQDFYEKLVYQDSLSNNEPASQISQALLHFDALATVIKIAEYVSVKKTDLAGLVDEIPAFFMENRATAVPWATKGTVIRSLIEEMESQGNLELLDGVKVYHPEGWALVLPDPEEPVCRVFSEGSTMEIAESLADFYIDKINKIVGPVDKTG</sequence>
<dbReference type="CDD" id="cd04181">
    <property type="entry name" value="NTP_transferase"/>
    <property type="match status" value="1"/>
</dbReference>
<organism evidence="10 11">
    <name type="scientific">Desulfoscipio gibsoniae DSM 7213</name>
    <dbReference type="NCBI Taxonomy" id="767817"/>
    <lineage>
        <taxon>Bacteria</taxon>
        <taxon>Bacillati</taxon>
        <taxon>Bacillota</taxon>
        <taxon>Clostridia</taxon>
        <taxon>Eubacteriales</taxon>
        <taxon>Desulfallaceae</taxon>
        <taxon>Desulfoscipio</taxon>
    </lineage>
</organism>
<dbReference type="Pfam" id="PF02878">
    <property type="entry name" value="PGM_PMM_I"/>
    <property type="match status" value="1"/>
</dbReference>
<dbReference type="Gene3D" id="3.90.550.10">
    <property type="entry name" value="Spore Coat Polysaccharide Biosynthesis Protein SpsA, Chain A"/>
    <property type="match status" value="1"/>
</dbReference>
<dbReference type="InterPro" id="IPR036900">
    <property type="entry name" value="A-D-PHexomutase_C_sf"/>
</dbReference>
<comment type="subcellular location">
    <subcellularLocation>
        <location evidence="1">Cytoplasm</location>
        <location evidence="1">Cytosol</location>
    </subcellularLocation>
</comment>
<dbReference type="InterPro" id="IPR005835">
    <property type="entry name" value="NTP_transferase_dom"/>
</dbReference>
<keyword evidence="3" id="KW-0963">Cytoplasm</keyword>
<dbReference type="Gene3D" id="3.40.120.10">
    <property type="entry name" value="Alpha-D-Glucose-1,6-Bisphosphate, subunit A, domain 3"/>
    <property type="match status" value="3"/>
</dbReference>
<keyword evidence="4" id="KW-0396">Initiation factor</keyword>
<dbReference type="GO" id="GO:0005975">
    <property type="term" value="P:carbohydrate metabolic process"/>
    <property type="evidence" value="ECO:0007669"/>
    <property type="project" value="InterPro"/>
</dbReference>
<evidence type="ECO:0000256" key="5">
    <source>
        <dbReference type="ARBA" id="ARBA00022679"/>
    </source>
</evidence>
<dbReference type="eggNOG" id="COG1208">
    <property type="taxonomic scope" value="Bacteria"/>
</dbReference>
<dbReference type="Pfam" id="PF25084">
    <property type="entry name" value="LbH_EIF2B"/>
    <property type="match status" value="1"/>
</dbReference>
<comment type="similarity">
    <text evidence="2">Belongs to the phosphohexose mutase family.</text>
</comment>
<dbReference type="HOGENOM" id="CLU_017652_1_0_9"/>
<dbReference type="SUPFAM" id="SSF53738">
    <property type="entry name" value="Phosphoglucomutase, first 3 domains"/>
    <property type="match status" value="1"/>
</dbReference>
<evidence type="ECO:0000313" key="11">
    <source>
        <dbReference type="Proteomes" id="UP000013520"/>
    </source>
</evidence>
<dbReference type="Proteomes" id="UP000013520">
    <property type="component" value="Chromosome"/>
</dbReference>
<dbReference type="SUPFAM" id="SSF51161">
    <property type="entry name" value="Trimeric LpxA-like enzymes"/>
    <property type="match status" value="1"/>
</dbReference>
<dbReference type="KEGG" id="dgi:Desgi_2452"/>
<keyword evidence="5" id="KW-0808">Transferase</keyword>
<feature type="domain" description="Alpha-D-phosphohexomutase alpha/beta/alpha" evidence="8">
    <location>
        <begin position="381"/>
        <end position="513"/>
    </location>
</feature>
<dbReference type="RefSeq" id="WP_006523108.1">
    <property type="nucleotide sequence ID" value="NC_021184.1"/>
</dbReference>
<dbReference type="STRING" id="767817.Desgi_2452"/>
<dbReference type="InterPro" id="IPR029044">
    <property type="entry name" value="Nucleotide-diphossugar_trans"/>
</dbReference>
<dbReference type="Gene3D" id="2.160.10.10">
    <property type="entry name" value="Hexapeptide repeat proteins"/>
    <property type="match status" value="1"/>
</dbReference>
<dbReference type="AlphaFoldDB" id="R4KGX9"/>
<dbReference type="InterPro" id="IPR050486">
    <property type="entry name" value="Mannose-1P_guanyltransferase"/>
</dbReference>
<evidence type="ECO:0000256" key="1">
    <source>
        <dbReference type="ARBA" id="ARBA00004514"/>
    </source>
</evidence>
<evidence type="ECO:0000256" key="2">
    <source>
        <dbReference type="ARBA" id="ARBA00010231"/>
    </source>
</evidence>
<dbReference type="OrthoDB" id="9803871at2"/>
<dbReference type="EMBL" id="CP003273">
    <property type="protein sequence ID" value="AGL01864.1"/>
    <property type="molecule type" value="Genomic_DNA"/>
</dbReference>
<dbReference type="GO" id="GO:0016740">
    <property type="term" value="F:transferase activity"/>
    <property type="evidence" value="ECO:0007669"/>
    <property type="project" value="UniProtKB-KW"/>
</dbReference>
<dbReference type="eggNOG" id="COG1109">
    <property type="taxonomic scope" value="Bacteria"/>
</dbReference>
<dbReference type="FunFam" id="3.90.550.10:FF:000013">
    <property type="entry name" value="mannose-1-phosphate guanyltransferase beta"/>
    <property type="match status" value="1"/>
</dbReference>